<feature type="compositionally biased region" description="Polar residues" evidence="1">
    <location>
        <begin position="416"/>
        <end position="435"/>
    </location>
</feature>
<sequence>MNNGELAWIRWDTNSLQLLLNKMLSIAAPRSQVFCDTGSALEMLLARLEQASRTPGICSMGGGPQPPQGAPSTFGQPSQQPQAAQNSPFSNPPSGQLGSSPFGSSAFGQPSQQPQAAQISPFANLRSGPLGSSPFGQQTQQQPSSVAQSASPFGGLGQSNTSPSPFGPSMAPQQPSVFQQTQQQPSSMVQPANPFGGLGLTNAAPSPFGQATASQQSSGFQLHSKQISPEDAHKAFLDYAKLKSKDIKDKSQKVMNGINDCKPYSSALRNLLTYLQDCRKRLVDDPTPLNKGDVKYIRWNIDDLLTLGRGLQDFGDKSDANVGKTLSELSQLIPRLQTARQTPGVSVLASQRAPTQPSSSHVSGSLPPRNAGQPFSRMGASAAPSSSLRNAPPLSNTPSPFPQPTSSGGPPRNFGQGFNMQGMAAQSGQGSTPSLGNMPALGSKPTRSLRDMPALSSE</sequence>
<dbReference type="AlphaFoldDB" id="A0A6A6QSZ7"/>
<feature type="compositionally biased region" description="Polar residues" evidence="1">
    <location>
        <begin position="343"/>
        <end position="363"/>
    </location>
</feature>
<protein>
    <submittedName>
        <fullName evidence="2">Uncharacterized protein</fullName>
    </submittedName>
</protein>
<reference evidence="2" key="1">
    <citation type="journal article" date="2020" name="Stud. Mycol.">
        <title>101 Dothideomycetes genomes: a test case for predicting lifestyles and emergence of pathogens.</title>
        <authorList>
            <person name="Haridas S."/>
            <person name="Albert R."/>
            <person name="Binder M."/>
            <person name="Bloem J."/>
            <person name="Labutti K."/>
            <person name="Salamov A."/>
            <person name="Andreopoulos B."/>
            <person name="Baker S."/>
            <person name="Barry K."/>
            <person name="Bills G."/>
            <person name="Bluhm B."/>
            <person name="Cannon C."/>
            <person name="Castanera R."/>
            <person name="Culley D."/>
            <person name="Daum C."/>
            <person name="Ezra D."/>
            <person name="Gonzalez J."/>
            <person name="Henrissat B."/>
            <person name="Kuo A."/>
            <person name="Liang C."/>
            <person name="Lipzen A."/>
            <person name="Lutzoni F."/>
            <person name="Magnuson J."/>
            <person name="Mondo S."/>
            <person name="Nolan M."/>
            <person name="Ohm R."/>
            <person name="Pangilinan J."/>
            <person name="Park H.-J."/>
            <person name="Ramirez L."/>
            <person name="Alfaro M."/>
            <person name="Sun H."/>
            <person name="Tritt A."/>
            <person name="Yoshinaga Y."/>
            <person name="Zwiers L.-H."/>
            <person name="Turgeon B."/>
            <person name="Goodwin S."/>
            <person name="Spatafora J."/>
            <person name="Crous P."/>
            <person name="Grigoriev I."/>
        </authorList>
    </citation>
    <scope>NUCLEOTIDE SEQUENCE</scope>
    <source>
        <strain evidence="2">CBS 269.34</strain>
    </source>
</reference>
<feature type="compositionally biased region" description="Low complexity" evidence="1">
    <location>
        <begin position="76"/>
        <end position="88"/>
    </location>
</feature>
<accession>A0A6A6QSZ7</accession>
<keyword evidence="3" id="KW-1185">Reference proteome</keyword>
<evidence type="ECO:0000313" key="3">
    <source>
        <dbReference type="Proteomes" id="UP000799750"/>
    </source>
</evidence>
<feature type="region of interest" description="Disordered" evidence="1">
    <location>
        <begin position="343"/>
        <end position="458"/>
    </location>
</feature>
<evidence type="ECO:0000256" key="1">
    <source>
        <dbReference type="SAM" id="MobiDB-lite"/>
    </source>
</evidence>
<feature type="compositionally biased region" description="Low complexity" evidence="1">
    <location>
        <begin position="102"/>
        <end position="123"/>
    </location>
</feature>
<dbReference type="OrthoDB" id="10641794at2759"/>
<evidence type="ECO:0000313" key="2">
    <source>
        <dbReference type="EMBL" id="KAF2494853.1"/>
    </source>
</evidence>
<gene>
    <name evidence="2" type="ORF">BU16DRAFT_49729</name>
</gene>
<feature type="compositionally biased region" description="Polar residues" evidence="1">
    <location>
        <begin position="383"/>
        <end position="408"/>
    </location>
</feature>
<feature type="compositionally biased region" description="Low complexity" evidence="1">
    <location>
        <begin position="131"/>
        <end position="153"/>
    </location>
</feature>
<feature type="compositionally biased region" description="Polar residues" evidence="1">
    <location>
        <begin position="92"/>
        <end position="101"/>
    </location>
</feature>
<proteinExistence type="predicted"/>
<feature type="compositionally biased region" description="Low complexity" evidence="1">
    <location>
        <begin position="172"/>
        <end position="191"/>
    </location>
</feature>
<organism evidence="2 3">
    <name type="scientific">Lophium mytilinum</name>
    <dbReference type="NCBI Taxonomy" id="390894"/>
    <lineage>
        <taxon>Eukaryota</taxon>
        <taxon>Fungi</taxon>
        <taxon>Dikarya</taxon>
        <taxon>Ascomycota</taxon>
        <taxon>Pezizomycotina</taxon>
        <taxon>Dothideomycetes</taxon>
        <taxon>Pleosporomycetidae</taxon>
        <taxon>Mytilinidiales</taxon>
        <taxon>Mytilinidiaceae</taxon>
        <taxon>Lophium</taxon>
    </lineage>
</organism>
<name>A0A6A6QSZ7_9PEZI</name>
<dbReference type="EMBL" id="MU004190">
    <property type="protein sequence ID" value="KAF2494853.1"/>
    <property type="molecule type" value="Genomic_DNA"/>
</dbReference>
<feature type="region of interest" description="Disordered" evidence="1">
    <location>
        <begin position="55"/>
        <end position="227"/>
    </location>
</feature>
<dbReference type="Proteomes" id="UP000799750">
    <property type="component" value="Unassembled WGS sequence"/>
</dbReference>
<feature type="compositionally biased region" description="Polar residues" evidence="1">
    <location>
        <begin position="209"/>
        <end position="227"/>
    </location>
</feature>